<accession>K6X8Q9</accession>
<dbReference type="RefSeq" id="WP_006591736.1">
    <property type="nucleotide sequence ID" value="NZ_BAHD01000017.1"/>
</dbReference>
<dbReference type="STRING" id="1184609.KILIM_017_00490"/>
<sequence>MSAATLPAMATAAAPVVSRFGLASPRPRGWSVDIRRLEPDGLRVASVEGNSLLGSTGEILRPVLHASTAALPDDRGDFGSGAVQLLGSADVFFALVDYGPEVADTGLFAANGIPRLAPSQFSQNNLQRPQARVSAAQHFFSSGGRGFCLFVVIGAHRRRMATVPLAASMTARVRITPYALMSR</sequence>
<dbReference type="Proteomes" id="UP000008366">
    <property type="component" value="Unassembled WGS sequence"/>
</dbReference>
<organism evidence="1 2">
    <name type="scientific">Kineosphaera limosa NBRC 100340</name>
    <dbReference type="NCBI Taxonomy" id="1184609"/>
    <lineage>
        <taxon>Bacteria</taxon>
        <taxon>Bacillati</taxon>
        <taxon>Actinomycetota</taxon>
        <taxon>Actinomycetes</taxon>
        <taxon>Micrococcales</taxon>
        <taxon>Dermatophilaceae</taxon>
        <taxon>Kineosphaera</taxon>
    </lineage>
</organism>
<keyword evidence="2" id="KW-1185">Reference proteome</keyword>
<protein>
    <submittedName>
        <fullName evidence="1">Uncharacterized protein</fullName>
    </submittedName>
</protein>
<dbReference type="EMBL" id="BAHD01000017">
    <property type="protein sequence ID" value="GAB95204.1"/>
    <property type="molecule type" value="Genomic_DNA"/>
</dbReference>
<comment type="caution">
    <text evidence="1">The sequence shown here is derived from an EMBL/GenBank/DDBJ whole genome shotgun (WGS) entry which is preliminary data.</text>
</comment>
<dbReference type="AlphaFoldDB" id="K6X8Q9"/>
<evidence type="ECO:0000313" key="1">
    <source>
        <dbReference type="EMBL" id="GAB95204.1"/>
    </source>
</evidence>
<gene>
    <name evidence="1" type="ORF">KILIM_017_00490</name>
</gene>
<dbReference type="OrthoDB" id="5242890at2"/>
<name>K6X8Q9_9MICO</name>
<evidence type="ECO:0000313" key="2">
    <source>
        <dbReference type="Proteomes" id="UP000008366"/>
    </source>
</evidence>
<reference evidence="1 2" key="1">
    <citation type="submission" date="2012-08" db="EMBL/GenBank/DDBJ databases">
        <title>Whole genome shotgun sequence of Kineosphaera limosa NBRC 100340.</title>
        <authorList>
            <person name="Yoshida I."/>
            <person name="Isaki S."/>
            <person name="Hosoyama A."/>
            <person name="Tsuchikane K."/>
            <person name="Katsumata H."/>
            <person name="Ando Y."/>
            <person name="Ohji S."/>
            <person name="Hamada M."/>
            <person name="Tamura T."/>
            <person name="Yamazoe A."/>
            <person name="Yamazaki S."/>
            <person name="Fujita N."/>
        </authorList>
    </citation>
    <scope>NUCLEOTIDE SEQUENCE [LARGE SCALE GENOMIC DNA]</scope>
    <source>
        <strain evidence="1 2">NBRC 100340</strain>
    </source>
</reference>
<proteinExistence type="predicted"/>